<evidence type="ECO:0000313" key="2">
    <source>
        <dbReference type="Proteomes" id="UP000237351"/>
    </source>
</evidence>
<dbReference type="Proteomes" id="UP000237351">
    <property type="component" value="Chromosome"/>
</dbReference>
<dbReference type="STRING" id="1414854.GQ61_06345"/>
<sequence>MMHTTLKNYRLIIISISLFWMFTFNPLKATGVLDLQMDEDYFALRPHLHQTKYVLQYLLKKNKPISPSQSVGEMTKQLLEQSRLFYAVYEEHLQAKMSQRKTLGTYDVFPYFRYNYQGALSFAGFIKEKERSDSSGLETTASPFLVTFAGKRLLDLPCRDFKTVFIDNVVFAQRLTRSERQHIKSVPHSKKKFSRKVKRQKSIFLDRSQ</sequence>
<dbReference type="KEGG" id="naf:GQ61_06345"/>
<dbReference type="EMBL" id="CP008743">
    <property type="protein sequence ID" value="ARN84967.1"/>
    <property type="molecule type" value="Genomic_DNA"/>
</dbReference>
<gene>
    <name evidence="1" type="ORF">GQ61_06345</name>
</gene>
<reference evidence="1 2" key="1">
    <citation type="submission" date="2014-06" db="EMBL/GenBank/DDBJ databases">
        <title>The genome of the endonuclear symbiont Nucleicultrix amoebiphila.</title>
        <authorList>
            <person name="Schulz F."/>
            <person name="Horn M."/>
        </authorList>
    </citation>
    <scope>NUCLEOTIDE SEQUENCE [LARGE SCALE GENOMIC DNA]</scope>
    <source>
        <strain evidence="1 2">FS5</strain>
    </source>
</reference>
<keyword evidence="2" id="KW-1185">Reference proteome</keyword>
<name>A0A1W6N542_9PROT</name>
<proteinExistence type="predicted"/>
<organism evidence="1 2">
    <name type="scientific">Candidatus Nucleicultrix amoebiphila FS5</name>
    <dbReference type="NCBI Taxonomy" id="1414854"/>
    <lineage>
        <taxon>Bacteria</taxon>
        <taxon>Pseudomonadati</taxon>
        <taxon>Pseudomonadota</taxon>
        <taxon>Alphaproteobacteria</taxon>
        <taxon>Holosporales</taxon>
        <taxon>Candidatus Nucleicultricaceae</taxon>
        <taxon>Candidatus Nucleicultrix</taxon>
    </lineage>
</organism>
<protein>
    <submittedName>
        <fullName evidence="1">Uncharacterized protein</fullName>
    </submittedName>
</protein>
<dbReference type="AlphaFoldDB" id="A0A1W6N542"/>
<dbReference type="RefSeq" id="WP_085784479.1">
    <property type="nucleotide sequence ID" value="NZ_CP008743.1"/>
</dbReference>
<evidence type="ECO:0000313" key="1">
    <source>
        <dbReference type="EMBL" id="ARN84967.1"/>
    </source>
</evidence>
<accession>A0A1W6N542</accession>